<accession>A0A8J9UGY5</accession>
<dbReference type="Gene3D" id="3.40.50.11660">
    <property type="entry name" value="Glycosyl transferase family 10, C-terminal domain"/>
    <property type="match status" value="1"/>
</dbReference>
<name>A0A8J9UGY5_9NEOP</name>
<evidence type="ECO:0000256" key="1">
    <source>
        <dbReference type="ARBA" id="ARBA00004447"/>
    </source>
</evidence>
<keyword evidence="16" id="KW-1185">Reference proteome</keyword>
<gene>
    <name evidence="15" type="ORF">BINO364_LOCUS5426</name>
</gene>
<keyword evidence="4 12" id="KW-0328">Glycosyltransferase</keyword>
<evidence type="ECO:0000256" key="6">
    <source>
        <dbReference type="ARBA" id="ARBA00022692"/>
    </source>
</evidence>
<dbReference type="UniPathway" id="UPA00378"/>
<keyword evidence="8" id="KW-1133">Transmembrane helix</keyword>
<keyword evidence="5 12" id="KW-0808">Transferase</keyword>
<keyword evidence="9 12" id="KW-0333">Golgi apparatus</keyword>
<evidence type="ECO:0000256" key="7">
    <source>
        <dbReference type="ARBA" id="ARBA00022968"/>
    </source>
</evidence>
<dbReference type="SUPFAM" id="SSF53756">
    <property type="entry name" value="UDP-Glycosyltransferase/glycogen phosphorylase"/>
    <property type="match status" value="1"/>
</dbReference>
<evidence type="ECO:0000256" key="10">
    <source>
        <dbReference type="ARBA" id="ARBA00023136"/>
    </source>
</evidence>
<dbReference type="EMBL" id="OV170233">
    <property type="protein sequence ID" value="CAH0719029.1"/>
    <property type="molecule type" value="Genomic_DNA"/>
</dbReference>
<feature type="non-terminal residue" evidence="15">
    <location>
        <position position="390"/>
    </location>
</feature>
<dbReference type="GO" id="GO:0008417">
    <property type="term" value="F:fucosyltransferase activity"/>
    <property type="evidence" value="ECO:0007669"/>
    <property type="project" value="InterPro"/>
</dbReference>
<dbReference type="Pfam" id="PF17039">
    <property type="entry name" value="Glyco_tran_10_N"/>
    <property type="match status" value="1"/>
</dbReference>
<evidence type="ECO:0000256" key="5">
    <source>
        <dbReference type="ARBA" id="ARBA00022679"/>
    </source>
</evidence>
<dbReference type="GO" id="GO:0032580">
    <property type="term" value="C:Golgi cisterna membrane"/>
    <property type="evidence" value="ECO:0007669"/>
    <property type="project" value="UniProtKB-SubCell"/>
</dbReference>
<protein>
    <recommendedName>
        <fullName evidence="12">Fucosyltransferase</fullName>
        <ecNumber evidence="12">2.4.1.-</ecNumber>
    </recommendedName>
</protein>
<evidence type="ECO:0000256" key="2">
    <source>
        <dbReference type="ARBA" id="ARBA00004922"/>
    </source>
</evidence>
<dbReference type="InterPro" id="IPR001503">
    <property type="entry name" value="Glyco_trans_10"/>
</dbReference>
<comment type="pathway">
    <text evidence="2">Protein modification; protein glycosylation.</text>
</comment>
<evidence type="ECO:0000256" key="3">
    <source>
        <dbReference type="ARBA" id="ARBA00008919"/>
    </source>
</evidence>
<evidence type="ECO:0000256" key="12">
    <source>
        <dbReference type="RuleBase" id="RU003832"/>
    </source>
</evidence>
<dbReference type="InterPro" id="IPR031481">
    <property type="entry name" value="Glyco_tran_10_N"/>
</dbReference>
<dbReference type="PANTHER" id="PTHR48438:SF1">
    <property type="entry name" value="ALPHA-(1,3)-FUCOSYLTRANSFERASE C-RELATED"/>
    <property type="match status" value="1"/>
</dbReference>
<evidence type="ECO:0000256" key="4">
    <source>
        <dbReference type="ARBA" id="ARBA00022676"/>
    </source>
</evidence>
<evidence type="ECO:0000313" key="16">
    <source>
        <dbReference type="Proteomes" id="UP000838878"/>
    </source>
</evidence>
<dbReference type="InterPro" id="IPR055270">
    <property type="entry name" value="Glyco_tran_10_C"/>
</dbReference>
<feature type="domain" description="Fucosyltransferase N-terminal" evidence="14">
    <location>
        <begin position="11"/>
        <end position="127"/>
    </location>
</feature>
<organism evidence="15 16">
    <name type="scientific">Brenthis ino</name>
    <name type="common">lesser marbled fritillary</name>
    <dbReference type="NCBI Taxonomy" id="405034"/>
    <lineage>
        <taxon>Eukaryota</taxon>
        <taxon>Metazoa</taxon>
        <taxon>Ecdysozoa</taxon>
        <taxon>Arthropoda</taxon>
        <taxon>Hexapoda</taxon>
        <taxon>Insecta</taxon>
        <taxon>Pterygota</taxon>
        <taxon>Neoptera</taxon>
        <taxon>Endopterygota</taxon>
        <taxon>Lepidoptera</taxon>
        <taxon>Glossata</taxon>
        <taxon>Ditrysia</taxon>
        <taxon>Papilionoidea</taxon>
        <taxon>Nymphalidae</taxon>
        <taxon>Heliconiinae</taxon>
        <taxon>Argynnini</taxon>
        <taxon>Brenthis</taxon>
    </lineage>
</organism>
<dbReference type="PANTHER" id="PTHR48438">
    <property type="entry name" value="ALPHA-(1,3)-FUCOSYLTRANSFERASE C-RELATED"/>
    <property type="match status" value="1"/>
</dbReference>
<evidence type="ECO:0000256" key="9">
    <source>
        <dbReference type="ARBA" id="ARBA00023034"/>
    </source>
</evidence>
<keyword evidence="6 12" id="KW-0812">Transmembrane</keyword>
<dbReference type="Proteomes" id="UP000838878">
    <property type="component" value="Chromosome 13"/>
</dbReference>
<reference evidence="15" key="1">
    <citation type="submission" date="2021-12" db="EMBL/GenBank/DDBJ databases">
        <authorList>
            <person name="Martin H S."/>
        </authorList>
    </citation>
    <scope>NUCLEOTIDE SEQUENCE</scope>
</reference>
<dbReference type="InterPro" id="IPR038577">
    <property type="entry name" value="GT10-like_C_sf"/>
</dbReference>
<evidence type="ECO:0000259" key="14">
    <source>
        <dbReference type="Pfam" id="PF17039"/>
    </source>
</evidence>
<dbReference type="AlphaFoldDB" id="A0A8J9UGY5"/>
<comment type="similarity">
    <text evidence="3 12">Belongs to the glycosyltransferase 10 family.</text>
</comment>
<dbReference type="OrthoDB" id="427096at2759"/>
<keyword evidence="11" id="KW-0325">Glycoprotein</keyword>
<dbReference type="EC" id="2.4.1.-" evidence="12"/>
<evidence type="ECO:0000256" key="11">
    <source>
        <dbReference type="ARBA" id="ARBA00023180"/>
    </source>
</evidence>
<evidence type="ECO:0000259" key="13">
    <source>
        <dbReference type="Pfam" id="PF00852"/>
    </source>
</evidence>
<evidence type="ECO:0000313" key="15">
    <source>
        <dbReference type="EMBL" id="CAH0719029.1"/>
    </source>
</evidence>
<feature type="domain" description="Fucosyltransferase C-terminal" evidence="13">
    <location>
        <begin position="162"/>
        <end position="330"/>
    </location>
</feature>
<keyword evidence="10" id="KW-0472">Membrane</keyword>
<comment type="subcellular location">
    <subcellularLocation>
        <location evidence="1 12">Golgi apparatus</location>
        <location evidence="1 12">Golgi stack membrane</location>
        <topology evidence="1 12">Single-pass type II membrane protein</topology>
    </subcellularLocation>
</comment>
<evidence type="ECO:0000256" key="8">
    <source>
        <dbReference type="ARBA" id="ARBA00022989"/>
    </source>
</evidence>
<proteinExistence type="inferred from homology"/>
<sequence length="390" mass="45921">MEIDVGSEKYNMKYILLWTTVNNSLSNIGDGQTPFIDHACLYTNCFLTTDKYLLNEDYINFDALIFDVNDLRNWNEMTFPETRSLHQKYIFHSDTSSYDAPICNYIADNYFNWTWTYKLNSDIVNPFIEIKDFEGNVLAPKESVAWESNITEVTEEEIKFFKEKRKTMAWIVSKCNTVNDRMMFAKMLRSAFQKNSLVFDIYGCGYLECPKGGCLEIIKKEYYFYFAAEESNTEDYVTDEVITAYSNYAVPIVFGGANYSKFLPQGSYLNARSTGFEQLIALIQYILKNPEIYYHFHRWRKHYTINKTERYKGICEICAYLNDEGKFKTVSIKEDFRKWWYSGILFQRCIPKEFSMAAFSSDWLAYRRDRLFAYSGALCSDPTSLLRYAK</sequence>
<dbReference type="Pfam" id="PF00852">
    <property type="entry name" value="Glyco_transf_10"/>
    <property type="match status" value="1"/>
</dbReference>
<keyword evidence="7" id="KW-0735">Signal-anchor</keyword>